<sequence>MVHKIAPAASEQPAAHEAVTYSSAADTDVFSWIAQHAMKEVAKMAYNYPGKQTANDVYHLAKAQSATRLCMFFPSPWLRTIRPEIISLES</sequence>
<gene>
    <name evidence="1" type="ORF">HCN08_33215</name>
</gene>
<dbReference type="EMBL" id="JAATEJ010000043">
    <property type="protein sequence ID" value="NJP48226.1"/>
    <property type="molecule type" value="Genomic_DNA"/>
</dbReference>
<evidence type="ECO:0000313" key="2">
    <source>
        <dbReference type="Proteomes" id="UP000734511"/>
    </source>
</evidence>
<dbReference type="RefSeq" id="WP_167987053.1">
    <property type="nucleotide sequence ID" value="NZ_JAATEJ010000043.1"/>
</dbReference>
<protein>
    <submittedName>
        <fullName evidence="1">Uncharacterized protein</fullName>
    </submittedName>
</protein>
<dbReference type="Proteomes" id="UP000734511">
    <property type="component" value="Unassembled WGS sequence"/>
</dbReference>
<evidence type="ECO:0000313" key="1">
    <source>
        <dbReference type="EMBL" id="NJP48226.1"/>
    </source>
</evidence>
<keyword evidence="2" id="KW-1185">Reference proteome</keyword>
<reference evidence="1 2" key="1">
    <citation type="submission" date="2020-03" db="EMBL/GenBank/DDBJ databases">
        <title>WGS of actinomycetes isolated from Thailand.</title>
        <authorList>
            <person name="Thawai C."/>
        </authorList>
    </citation>
    <scope>NUCLEOTIDE SEQUENCE [LARGE SCALE GENOMIC DNA]</scope>
    <source>
        <strain evidence="1 2">PRB2-1</strain>
    </source>
</reference>
<name>A0ABX1A367_9ACTN</name>
<comment type="caution">
    <text evidence="1">The sequence shown here is derived from an EMBL/GenBank/DDBJ whole genome shotgun (WGS) entry which is preliminary data.</text>
</comment>
<organism evidence="1 2">
    <name type="scientific">Actinacidiphila epipremni</name>
    <dbReference type="NCBI Taxonomy" id="2053013"/>
    <lineage>
        <taxon>Bacteria</taxon>
        <taxon>Bacillati</taxon>
        <taxon>Actinomycetota</taxon>
        <taxon>Actinomycetes</taxon>
        <taxon>Kitasatosporales</taxon>
        <taxon>Streptomycetaceae</taxon>
        <taxon>Actinacidiphila</taxon>
    </lineage>
</organism>
<proteinExistence type="predicted"/>
<accession>A0ABX1A367</accession>